<dbReference type="SUPFAM" id="SSF50494">
    <property type="entry name" value="Trypsin-like serine proteases"/>
    <property type="match status" value="1"/>
</dbReference>
<keyword evidence="3" id="KW-0732">Signal</keyword>
<dbReference type="PANTHER" id="PTHR24276:SF98">
    <property type="entry name" value="FI18310P1-RELATED"/>
    <property type="match status" value="1"/>
</dbReference>
<proteinExistence type="inferred from homology"/>
<evidence type="ECO:0000259" key="4">
    <source>
        <dbReference type="PROSITE" id="PS50240"/>
    </source>
</evidence>
<evidence type="ECO:0000313" key="5">
    <source>
        <dbReference type="EMBL" id="KAJ5532297.1"/>
    </source>
</evidence>
<dbReference type="AlphaFoldDB" id="A0AAD6CPK8"/>
<dbReference type="InterPro" id="IPR001314">
    <property type="entry name" value="Peptidase_S1A"/>
</dbReference>
<protein>
    <submittedName>
        <fullName evidence="5">Trypsin-like cysteine/serine peptidase domain-containing protein</fullName>
    </submittedName>
</protein>
<dbReference type="GO" id="GO:0004252">
    <property type="term" value="F:serine-type endopeptidase activity"/>
    <property type="evidence" value="ECO:0007669"/>
    <property type="project" value="InterPro"/>
</dbReference>
<evidence type="ECO:0000256" key="1">
    <source>
        <dbReference type="ARBA" id="ARBA00007664"/>
    </source>
</evidence>
<dbReference type="EMBL" id="JAQIZZ010000007">
    <property type="protein sequence ID" value="KAJ5532297.1"/>
    <property type="molecule type" value="Genomic_DNA"/>
</dbReference>
<feature type="chain" id="PRO_5042094257" evidence="3">
    <location>
        <begin position="24"/>
        <end position="252"/>
    </location>
</feature>
<evidence type="ECO:0000313" key="6">
    <source>
        <dbReference type="Proteomes" id="UP001220324"/>
    </source>
</evidence>
<accession>A0AAD6CPK8</accession>
<gene>
    <name evidence="5" type="ORF">N7494_008849</name>
</gene>
<dbReference type="PRINTS" id="PR00722">
    <property type="entry name" value="CHYMOTRYPSIN"/>
</dbReference>
<dbReference type="InterPro" id="IPR050430">
    <property type="entry name" value="Peptidase_S1"/>
</dbReference>
<organism evidence="5 6">
    <name type="scientific">Penicillium frequentans</name>
    <dbReference type="NCBI Taxonomy" id="3151616"/>
    <lineage>
        <taxon>Eukaryota</taxon>
        <taxon>Fungi</taxon>
        <taxon>Dikarya</taxon>
        <taxon>Ascomycota</taxon>
        <taxon>Pezizomycotina</taxon>
        <taxon>Eurotiomycetes</taxon>
        <taxon>Eurotiomycetidae</taxon>
        <taxon>Eurotiales</taxon>
        <taxon>Aspergillaceae</taxon>
        <taxon>Penicillium</taxon>
    </lineage>
</organism>
<dbReference type="SMART" id="SM00020">
    <property type="entry name" value="Tryp_SPc"/>
    <property type="match status" value="1"/>
</dbReference>
<name>A0AAD6CPK8_9EURO</name>
<dbReference type="InterPro" id="IPR009003">
    <property type="entry name" value="Peptidase_S1_PA"/>
</dbReference>
<dbReference type="GO" id="GO:0006508">
    <property type="term" value="P:proteolysis"/>
    <property type="evidence" value="ECO:0007669"/>
    <property type="project" value="InterPro"/>
</dbReference>
<evidence type="ECO:0000256" key="2">
    <source>
        <dbReference type="ARBA" id="ARBA00023157"/>
    </source>
</evidence>
<reference evidence="5 6" key="1">
    <citation type="journal article" date="2023" name="IMA Fungus">
        <title>Comparative genomic study of the Penicillium genus elucidates a diverse pangenome and 15 lateral gene transfer events.</title>
        <authorList>
            <person name="Petersen C."/>
            <person name="Sorensen T."/>
            <person name="Nielsen M.R."/>
            <person name="Sondergaard T.E."/>
            <person name="Sorensen J.L."/>
            <person name="Fitzpatrick D.A."/>
            <person name="Frisvad J.C."/>
            <person name="Nielsen K.L."/>
        </authorList>
    </citation>
    <scope>NUCLEOTIDE SEQUENCE [LARGE SCALE GENOMIC DNA]</scope>
    <source>
        <strain evidence="5 6">IBT 35679</strain>
    </source>
</reference>
<comment type="similarity">
    <text evidence="1">Belongs to the peptidase S1 family.</text>
</comment>
<dbReference type="FunFam" id="2.40.10.10:FF:000068">
    <property type="entry name" value="transmembrane protease serine 2"/>
    <property type="match status" value="1"/>
</dbReference>
<keyword evidence="2" id="KW-1015">Disulfide bond</keyword>
<comment type="caution">
    <text evidence="5">The sequence shown here is derived from an EMBL/GenBank/DDBJ whole genome shotgun (WGS) entry which is preliminary data.</text>
</comment>
<dbReference type="PROSITE" id="PS50240">
    <property type="entry name" value="TRYPSIN_DOM"/>
    <property type="match status" value="1"/>
</dbReference>
<dbReference type="Proteomes" id="UP001220324">
    <property type="component" value="Unassembled WGS sequence"/>
</dbReference>
<dbReference type="Pfam" id="PF00089">
    <property type="entry name" value="Trypsin"/>
    <property type="match status" value="1"/>
</dbReference>
<dbReference type="InterPro" id="IPR043504">
    <property type="entry name" value="Peptidase_S1_PA_chymotrypsin"/>
</dbReference>
<feature type="signal peptide" evidence="3">
    <location>
        <begin position="1"/>
        <end position="23"/>
    </location>
</feature>
<keyword evidence="6" id="KW-1185">Reference proteome</keyword>
<dbReference type="CDD" id="cd00190">
    <property type="entry name" value="Tryp_SPc"/>
    <property type="match status" value="1"/>
</dbReference>
<sequence length="252" mass="26503">MKATQAPEKLLSLILLFSQSAYGLVGGSDASANNAPFTAAVISSGIFGDSYICAGSLISPKTVLTTAGCADGSSASSLKVRLGSLEHATGGNLQQVTKIIKHPNYNTNTRDSDFALLYLTDSVTEIKPVTIAEQATLTGAPVSLYGWGMTSKLSNENPQALQRLNTTFISSDDCNPLWADVNPVTSNMNCDAAPEKQQGSCDHDQGGPVVNESGELVGLMGYYDYCEPQSDGRPDVNNDPSSAADWIALNTI</sequence>
<evidence type="ECO:0000256" key="3">
    <source>
        <dbReference type="SAM" id="SignalP"/>
    </source>
</evidence>
<dbReference type="InterPro" id="IPR001254">
    <property type="entry name" value="Trypsin_dom"/>
</dbReference>
<dbReference type="PANTHER" id="PTHR24276">
    <property type="entry name" value="POLYSERASE-RELATED"/>
    <property type="match status" value="1"/>
</dbReference>
<feature type="domain" description="Peptidase S1" evidence="4">
    <location>
        <begin position="24"/>
        <end position="252"/>
    </location>
</feature>
<dbReference type="Gene3D" id="2.40.10.10">
    <property type="entry name" value="Trypsin-like serine proteases"/>
    <property type="match status" value="2"/>
</dbReference>